<dbReference type="InterPro" id="IPR011990">
    <property type="entry name" value="TPR-like_helical_dom_sf"/>
</dbReference>
<keyword evidence="7" id="KW-1185">Reference proteome</keyword>
<dbReference type="InterPro" id="IPR002885">
    <property type="entry name" value="PPR_rpt"/>
</dbReference>
<feature type="repeat" description="PPR" evidence="3">
    <location>
        <begin position="493"/>
        <end position="527"/>
    </location>
</feature>
<dbReference type="CDD" id="cd02869">
    <property type="entry name" value="PseudoU_synth_RluA_like"/>
    <property type="match status" value="1"/>
</dbReference>
<comment type="caution">
    <text evidence="6">The sequence shown here is derived from an EMBL/GenBank/DDBJ whole genome shotgun (WGS) entry which is preliminary data.</text>
</comment>
<dbReference type="GO" id="GO:0006508">
    <property type="term" value="P:proteolysis"/>
    <property type="evidence" value="ECO:0007669"/>
    <property type="project" value="InterPro"/>
</dbReference>
<dbReference type="Pfam" id="PF13180">
    <property type="entry name" value="PDZ_2"/>
    <property type="match status" value="1"/>
</dbReference>
<dbReference type="Gene3D" id="2.40.10.120">
    <property type="match status" value="1"/>
</dbReference>
<feature type="repeat" description="PPR" evidence="3">
    <location>
        <begin position="799"/>
        <end position="833"/>
    </location>
</feature>
<dbReference type="PRINTS" id="PR00834">
    <property type="entry name" value="PROTEASES2C"/>
</dbReference>
<evidence type="ECO:0000313" key="7">
    <source>
        <dbReference type="Proteomes" id="UP000604046"/>
    </source>
</evidence>
<evidence type="ECO:0000256" key="3">
    <source>
        <dbReference type="PROSITE-ProRule" id="PRU00708"/>
    </source>
</evidence>
<protein>
    <submittedName>
        <fullName evidence="6">DEGP1 protein</fullName>
    </submittedName>
</protein>
<dbReference type="InterPro" id="IPR020103">
    <property type="entry name" value="PsdUridine_synth_cat_dom_sf"/>
</dbReference>
<dbReference type="InterPro" id="IPR006145">
    <property type="entry name" value="PsdUridine_synth_RsuA/RluA"/>
</dbReference>
<evidence type="ECO:0000259" key="5">
    <source>
        <dbReference type="Pfam" id="PF13180"/>
    </source>
</evidence>
<feature type="domain" description="Pseudouridine synthase RsuA/RluA-like" evidence="4">
    <location>
        <begin position="1873"/>
        <end position="2037"/>
    </location>
</feature>
<dbReference type="SUPFAM" id="SSF50156">
    <property type="entry name" value="PDZ domain-like"/>
    <property type="match status" value="1"/>
</dbReference>
<proteinExistence type="inferred from homology"/>
<evidence type="ECO:0000259" key="4">
    <source>
        <dbReference type="Pfam" id="PF00849"/>
    </source>
</evidence>
<dbReference type="PANTHER" id="PTHR47447:SF17">
    <property type="entry name" value="OS12G0638900 PROTEIN"/>
    <property type="match status" value="1"/>
</dbReference>
<dbReference type="Pfam" id="PF13365">
    <property type="entry name" value="Trypsin_2"/>
    <property type="match status" value="1"/>
</dbReference>
<dbReference type="Proteomes" id="UP000604046">
    <property type="component" value="Unassembled WGS sequence"/>
</dbReference>
<dbReference type="GO" id="GO:0009982">
    <property type="term" value="F:pseudouridine synthase activity"/>
    <property type="evidence" value="ECO:0007669"/>
    <property type="project" value="InterPro"/>
</dbReference>
<dbReference type="Pfam" id="PF13041">
    <property type="entry name" value="PPR_2"/>
    <property type="match status" value="2"/>
</dbReference>
<evidence type="ECO:0000256" key="1">
    <source>
        <dbReference type="ARBA" id="ARBA00010541"/>
    </source>
</evidence>
<dbReference type="NCBIfam" id="TIGR00756">
    <property type="entry name" value="PPR"/>
    <property type="match status" value="1"/>
</dbReference>
<feature type="repeat" description="PPR" evidence="3">
    <location>
        <begin position="664"/>
        <end position="698"/>
    </location>
</feature>
<dbReference type="Gene3D" id="1.25.40.10">
    <property type="entry name" value="Tetratricopeptide repeat domain"/>
    <property type="match status" value="10"/>
</dbReference>
<keyword evidence="2" id="KW-0677">Repeat</keyword>
<dbReference type="Pfam" id="PF00849">
    <property type="entry name" value="PseudoU_synth_2"/>
    <property type="match status" value="1"/>
</dbReference>
<dbReference type="OrthoDB" id="438449at2759"/>
<organism evidence="6 7">
    <name type="scientific">Symbiodinium natans</name>
    <dbReference type="NCBI Taxonomy" id="878477"/>
    <lineage>
        <taxon>Eukaryota</taxon>
        <taxon>Sar</taxon>
        <taxon>Alveolata</taxon>
        <taxon>Dinophyceae</taxon>
        <taxon>Suessiales</taxon>
        <taxon>Symbiodiniaceae</taxon>
        <taxon>Symbiodinium</taxon>
    </lineage>
</organism>
<feature type="repeat" description="PPR" evidence="3">
    <location>
        <begin position="1113"/>
        <end position="1147"/>
    </location>
</feature>
<dbReference type="Gene3D" id="2.30.42.10">
    <property type="match status" value="1"/>
</dbReference>
<dbReference type="InterPro" id="IPR001478">
    <property type="entry name" value="PDZ"/>
</dbReference>
<dbReference type="Gene3D" id="3.30.2350.10">
    <property type="entry name" value="Pseudouridine synthase"/>
    <property type="match status" value="1"/>
</dbReference>
<accession>A0A812Q033</accession>
<evidence type="ECO:0000313" key="6">
    <source>
        <dbReference type="EMBL" id="CAE7363715.1"/>
    </source>
</evidence>
<dbReference type="GO" id="GO:0001522">
    <property type="term" value="P:pseudouridine synthesis"/>
    <property type="evidence" value="ECO:0007669"/>
    <property type="project" value="InterPro"/>
</dbReference>
<sequence length="2531" mass="272972">MGNMGLIRQEEELEVNAFHVSAVLSAASRGFNAFLDACEKAGQTDLALEMFAKMPERLLQPDIISCNTALRAASSTQHWQLGLAYLHGAEVDGISYTSCMNSCQGGLWRLAVEFWDLLRAISEPNPTAFNSAIAASRAEWKVAHQLFAEMLDTGTSVDSYTLSSLVTSKWEAALASFHMRRREAPLIRGMEATGNALLDGCPWAVGVGILHQMRVGRIHVGCVGYTALARAFGADRWRQGAATLEQMHRREVQSDSFSQNFALSLYEEGSSWKSACSALRAVAESSMVLGRFAWQICIMVKCRMRLPRLECKICLEGAGSDRPLSHLKGFAICYGRGVSAAMSTCGTSAQWRWAARLLSHTESVKKAGQWGQVGSKVVAKNLALDACAKSLQWAWAMHLLYQIVEGHSGNVPDAVTFSTSISACVAWIAHWGMALFVLRTAWEARQLEETCWFSLLLLDALGEASLQVGGVSFDAAISACQKGEAASRGARPSGHSCGSVLTACERSGNWNVALDAWKRMQSQCLSPDETSFAAIINSCRNGGRWQLALQLANSGCGGLEQLEAGGSLESSLHLHSAAVGACEVSGVPVPRDQEIQEIAAARGADFTPLLRARETGAPGIEEAVQEWQRSPWLATGFLGDVARKKPEVAVDVLGYLSERRVDVNTFHYNAVISACGKTDGWELAVHLLEEMKSGMVSPSEVSYGAAIKACSKGSEWQRALGMFFAMGLQPNLVVYTAAISSLEKKALWEMTVVLLELMTSQSLRADVVCTSAAMRTAKTNWEVALQLFQNMIDQELAPDLISFNTLISSCEEQGLWAESLMVLNSARDFGLTPNAVSFNAASAVAQKAGHWEVALSLVHEMRGSGIQTGIIIYNACISSCQKGAMWELALHLFGEVGRVGLQADVITFTSVISVLAQVGLWQLALRMLAEMGTGTARPNEFTYGAAIAAAGRAEQWEVALALLEEAKMAKSKASLSAGTCNAALSALEKGGEWQRALHLLGWMDASQVIPDGFSWNSCISACEKCGQWQAALTLLDVMQRSCRPDEISYNAAISACEKGGQWQMAMVLLSAMPEKRIAPGVVSINAAMGACGSRWQMALLLLFRMPSLKAHPSLVSYSTAMSACERAGEWEMVLSLLGSMTPMTVPPDRVCISTGITACGKNNQWPLGLRLLHSIAEPDSVCFNAAISACAADPYLWQLTLDLLHRMKMRGIPLSEITYSAVISGLTQWGLAVQLLEQMLDEKVVANDITYSCVINVCTKATQWAPAVELLRLFSTLTTPNLIAYTGAICACEESCQWRAALDILRQMSERQIDANLPSLSITTEALWKSRETEMAGQLAGRISRETLDFFDPKAATAFLANLRDGQIALDAFRRLLEGRLEANAFHYNSIISTCSKSEQWQLGVQIFGQSQSKVILSASSYNVAVALCTSAAQWPAVFELMRGMHVATLQADQIGLNAGIHACTEAGQWSSSLQLLQISVPNYITFNSAINACDSARKWEAGVYFLSRMAKLRLSNERSYGASISSCGRSSEWCLALELCRTAGIKLNTIILNAATTACEKAGQWMAALQLLRPSLVPDVIGCNAAISACEKSGQWQRALVLHQSSTAADVVAFSAAISAVGRCQLWPAAVQLLEGISRHVEPNAVSCGAASSACKRGGEWQKALWLSLPSSGLRRGERERSSPICELAWRLAQSSARSGDERIAQLVVQARQLNLGQLRAEELAVLVWSFATLSVSDSAVDRLVDAVGHRLRHFGTRDLARLSWSLVSLEKESMLECLQKEFLLRLRRVDVDADSAISALTLLWSGSLAGCLARRTARVVEGSLALFGRSRDASHIVGPQRSFLGPALTRGSADGPDEGKEPHLVVSLVDLAVVHKPPEWQVDDGEHPGTNEPERGLLSDYMQAMFPRCGLLAHVGHGRGFLHRLDVPSSGLILVAKSHEAWYRMKAQAACGDIQRDYIALCHGWMCPERQEVAARVQWWPDGRRAPSSVDDAGRLAKTKLKVTKSRRTGARSLCLLSIRIVTGRMHQIRLHTAHVGHPTVRDSKYSSLATFQEDALWCPDHFLHRPCPKLSSVYSHSLSTAEFAEWLIPKLHPDVAGASFGWQAGGVAHSGKLQRLKQAGGGNEDVAGCDLESAAPQASRYGRTFSLNAPGRASSGRREVVQSVGLVSALSTGWEPAHALARNSEERAAAQVFRAATPGVVSVARGYRQGERRRGGGEDGLPPSLGSGFVWDTSHIVTNYHVIRDLAPGELQIVFLDAVTSKDETEMPKREILRGELVGADPFTDTAVVKVVAPPTGTMVVGMHPLPTGESSGLEVGQTVYAIGNPFGLDHSMSRGIISGKSRTLDIGERPIQGCIQTDASINPGNSGGPLLDAGGRVIGVNTAILTASGTSAGVGLAIPVDTVKRNVELILKQGFVSRGFLGITFAPDQIADALQIPGVIVYGVIPKSPAEAAGVRPMLNGTIGDVITSMDAKTIRTGSDVFRLLDKRVPGDVVSLGLKRARRDVDGSAVVEQLTFNVTLSSTPKQL</sequence>
<gene>
    <name evidence="6" type="primary">DEGP1</name>
    <name evidence="6" type="ORF">SNAT2548_LOCUS19666</name>
</gene>
<feature type="repeat" description="PPR" evidence="3">
    <location>
        <begin position="1045"/>
        <end position="1079"/>
    </location>
</feature>
<dbReference type="PANTHER" id="PTHR47447">
    <property type="entry name" value="OS03G0856100 PROTEIN"/>
    <property type="match status" value="1"/>
</dbReference>
<dbReference type="GO" id="GO:0004252">
    <property type="term" value="F:serine-type endopeptidase activity"/>
    <property type="evidence" value="ECO:0007669"/>
    <property type="project" value="InterPro"/>
</dbReference>
<name>A0A812Q033_9DINO</name>
<dbReference type="InterPro" id="IPR009003">
    <property type="entry name" value="Peptidase_S1_PA"/>
</dbReference>
<reference evidence="6" key="1">
    <citation type="submission" date="2021-02" db="EMBL/GenBank/DDBJ databases">
        <authorList>
            <person name="Dougan E. K."/>
            <person name="Rhodes N."/>
            <person name="Thang M."/>
            <person name="Chan C."/>
        </authorList>
    </citation>
    <scope>NUCLEOTIDE SEQUENCE</scope>
</reference>
<dbReference type="GO" id="GO:0003723">
    <property type="term" value="F:RNA binding"/>
    <property type="evidence" value="ECO:0007669"/>
    <property type="project" value="InterPro"/>
</dbReference>
<dbReference type="InterPro" id="IPR001940">
    <property type="entry name" value="Peptidase_S1C"/>
</dbReference>
<dbReference type="PROSITE" id="PS51375">
    <property type="entry name" value="PPR"/>
    <property type="match status" value="8"/>
</dbReference>
<feature type="domain" description="PDZ" evidence="5">
    <location>
        <begin position="2423"/>
        <end position="2508"/>
    </location>
</feature>
<dbReference type="InterPro" id="IPR036034">
    <property type="entry name" value="PDZ_sf"/>
</dbReference>
<dbReference type="EMBL" id="CAJNDS010002186">
    <property type="protein sequence ID" value="CAE7363715.1"/>
    <property type="molecule type" value="Genomic_DNA"/>
</dbReference>
<dbReference type="SUPFAM" id="SSF55120">
    <property type="entry name" value="Pseudouridine synthase"/>
    <property type="match status" value="1"/>
</dbReference>
<dbReference type="SUPFAM" id="SSF50494">
    <property type="entry name" value="Trypsin-like serine proteases"/>
    <property type="match status" value="1"/>
</dbReference>
<dbReference type="Pfam" id="PF01535">
    <property type="entry name" value="PPR"/>
    <property type="match status" value="2"/>
</dbReference>
<feature type="repeat" description="PPR" evidence="3">
    <location>
        <begin position="904"/>
        <end position="938"/>
    </location>
</feature>
<dbReference type="Pfam" id="PF13812">
    <property type="entry name" value="PPR_3"/>
    <property type="match status" value="3"/>
</dbReference>
<evidence type="ECO:0000256" key="2">
    <source>
        <dbReference type="ARBA" id="ARBA00022737"/>
    </source>
</evidence>
<feature type="repeat" description="PPR" evidence="3">
    <location>
        <begin position="1011"/>
        <end position="1041"/>
    </location>
</feature>
<comment type="similarity">
    <text evidence="1">Belongs to the peptidase S1C family.</text>
</comment>
<feature type="repeat" description="PPR" evidence="3">
    <location>
        <begin position="27"/>
        <end position="61"/>
    </location>
</feature>